<protein>
    <submittedName>
        <fullName evidence="6">TrbL/VirB6 plasmid conjugal transfer protein</fullName>
    </submittedName>
</protein>
<name>A0A381EH14_CAMUP</name>
<feature type="transmembrane region" description="Helical" evidence="5">
    <location>
        <begin position="190"/>
        <end position="211"/>
    </location>
</feature>
<keyword evidence="3 5" id="KW-1133">Transmembrane helix</keyword>
<dbReference type="InterPro" id="IPR007688">
    <property type="entry name" value="Conjugal_tfr_TrbL/VirB6"/>
</dbReference>
<evidence type="ECO:0000313" key="7">
    <source>
        <dbReference type="Proteomes" id="UP000254161"/>
    </source>
</evidence>
<feature type="transmembrane region" description="Helical" evidence="5">
    <location>
        <begin position="284"/>
        <end position="303"/>
    </location>
</feature>
<dbReference type="AlphaFoldDB" id="A0A381EH14"/>
<feature type="transmembrane region" description="Helical" evidence="5">
    <location>
        <begin position="53"/>
        <end position="75"/>
    </location>
</feature>
<evidence type="ECO:0000256" key="2">
    <source>
        <dbReference type="ARBA" id="ARBA00022692"/>
    </source>
</evidence>
<evidence type="ECO:0000313" key="6">
    <source>
        <dbReference type="EMBL" id="SUX26220.1"/>
    </source>
</evidence>
<sequence>MNEQIYTKLLENAHIIMDWAKEAVITGYNILNNTIIKITANIENNIFEAFSMIFFNSIAYNLIGILVVIWLIYHMRNGFSRDDIFKATIWVITLCFVYGVLSSYSAFAEFKSWFLIPSHILQASLSTLADGKNTAQVLADTFAKPSELGSEAVLVGIHLLEEGYEPLNYSGNNGGSLDDMYNIAYSNLALSAWNFLIVLSIGFLVLVIFIIQVATQLSLSIFGCFAPIMIMCLIAPQTRAYFFSWLKNYISISLYLPLSLIPLLVIQFLTKDLGMNGAKLYLNTGYYTFIYLVSVMLAFMVILKLPEWINIIMGTQEGHSNMAMAQNTIAGAWAMSKFATGKGFNMAKGSIGGAVKTGQVIDAFRKDPKGSIKKGLSNIVEKFGFKASSHFHDK</sequence>
<evidence type="ECO:0000256" key="4">
    <source>
        <dbReference type="ARBA" id="ARBA00023136"/>
    </source>
</evidence>
<organism evidence="6 7">
    <name type="scientific">Campylobacter upsaliensis</name>
    <dbReference type="NCBI Taxonomy" id="28080"/>
    <lineage>
        <taxon>Bacteria</taxon>
        <taxon>Pseudomonadati</taxon>
        <taxon>Campylobacterota</taxon>
        <taxon>Epsilonproteobacteria</taxon>
        <taxon>Campylobacterales</taxon>
        <taxon>Campylobacteraceae</taxon>
        <taxon>Campylobacter</taxon>
    </lineage>
</organism>
<dbReference type="Pfam" id="PF04610">
    <property type="entry name" value="TrbL"/>
    <property type="match status" value="1"/>
</dbReference>
<proteinExistence type="predicted"/>
<comment type="subcellular location">
    <subcellularLocation>
        <location evidence="1">Membrane</location>
        <topology evidence="1">Multi-pass membrane protein</topology>
    </subcellularLocation>
</comment>
<reference evidence="6 7" key="1">
    <citation type="submission" date="2018-06" db="EMBL/GenBank/DDBJ databases">
        <authorList>
            <consortium name="Pathogen Informatics"/>
            <person name="Doyle S."/>
        </authorList>
    </citation>
    <scope>NUCLEOTIDE SEQUENCE [LARGE SCALE GENOMIC DNA]</scope>
    <source>
        <strain evidence="6 7">NCTC12264</strain>
    </source>
</reference>
<evidence type="ECO:0000256" key="5">
    <source>
        <dbReference type="SAM" id="Phobius"/>
    </source>
</evidence>
<feature type="transmembrane region" description="Helical" evidence="5">
    <location>
        <begin position="248"/>
        <end position="269"/>
    </location>
</feature>
<gene>
    <name evidence="6" type="ORF">NCTC12264_00441</name>
</gene>
<evidence type="ECO:0000256" key="3">
    <source>
        <dbReference type="ARBA" id="ARBA00022989"/>
    </source>
</evidence>
<feature type="transmembrane region" description="Helical" evidence="5">
    <location>
        <begin position="87"/>
        <end position="107"/>
    </location>
</feature>
<dbReference type="GO" id="GO:0030255">
    <property type="term" value="P:protein secretion by the type IV secretion system"/>
    <property type="evidence" value="ECO:0007669"/>
    <property type="project" value="InterPro"/>
</dbReference>
<feature type="transmembrane region" description="Helical" evidence="5">
    <location>
        <begin position="217"/>
        <end position="236"/>
    </location>
</feature>
<dbReference type="EMBL" id="UFUZ01000001">
    <property type="protein sequence ID" value="SUX26220.1"/>
    <property type="molecule type" value="Genomic_DNA"/>
</dbReference>
<evidence type="ECO:0000256" key="1">
    <source>
        <dbReference type="ARBA" id="ARBA00004141"/>
    </source>
</evidence>
<accession>A0A381EH14</accession>
<keyword evidence="2 5" id="KW-0812">Transmembrane</keyword>
<dbReference type="Proteomes" id="UP000254161">
    <property type="component" value="Unassembled WGS sequence"/>
</dbReference>
<dbReference type="GO" id="GO:0016020">
    <property type="term" value="C:membrane"/>
    <property type="evidence" value="ECO:0007669"/>
    <property type="project" value="UniProtKB-SubCell"/>
</dbReference>
<keyword evidence="4 5" id="KW-0472">Membrane</keyword>
<dbReference type="RefSeq" id="WP_115629148.1">
    <property type="nucleotide sequence ID" value="NZ_JANKIR010000025.1"/>
</dbReference>